<protein>
    <submittedName>
        <fullName evidence="1">Uncharacterized protein</fullName>
    </submittedName>
</protein>
<evidence type="ECO:0000313" key="2">
    <source>
        <dbReference type="Proteomes" id="UP001244427"/>
    </source>
</evidence>
<gene>
    <name evidence="1" type="ORF">QFZ53_001925</name>
</gene>
<dbReference type="Proteomes" id="UP001244427">
    <property type="component" value="Unassembled WGS sequence"/>
</dbReference>
<dbReference type="EMBL" id="JAUSXV010000001">
    <property type="protein sequence ID" value="MDQ0647729.1"/>
    <property type="molecule type" value="Genomic_DNA"/>
</dbReference>
<accession>A0AAW8EYH4</accession>
<keyword evidence="2" id="KW-1185">Reference proteome</keyword>
<organism evidence="1 2">
    <name type="scientific">Microbacterium natoriense</name>
    <dbReference type="NCBI Taxonomy" id="284570"/>
    <lineage>
        <taxon>Bacteria</taxon>
        <taxon>Bacillati</taxon>
        <taxon>Actinomycetota</taxon>
        <taxon>Actinomycetes</taxon>
        <taxon>Micrococcales</taxon>
        <taxon>Microbacteriaceae</taxon>
        <taxon>Microbacterium</taxon>
    </lineage>
</organism>
<reference evidence="1 2" key="1">
    <citation type="submission" date="2023-07" db="EMBL/GenBank/DDBJ databases">
        <title>Comparative genomics of wheat-associated soil bacteria to identify genetic determinants of phenazine resistance.</title>
        <authorList>
            <person name="Mouncey N."/>
        </authorList>
    </citation>
    <scope>NUCLEOTIDE SEQUENCE [LARGE SCALE GENOMIC DNA]</scope>
    <source>
        <strain evidence="1 2">W4I9-1</strain>
    </source>
</reference>
<dbReference type="RefSeq" id="WP_307295762.1">
    <property type="nucleotide sequence ID" value="NZ_JAUSXV010000001.1"/>
</dbReference>
<dbReference type="AlphaFoldDB" id="A0AAW8EYH4"/>
<evidence type="ECO:0000313" key="1">
    <source>
        <dbReference type="EMBL" id="MDQ0647729.1"/>
    </source>
</evidence>
<name>A0AAW8EYH4_9MICO</name>
<sequence length="275" mass="28662">MSLVVEPEQWQAPGWFEGSAFGIPVVGSLFSTGYSLGSGDWAGALASGVGSVGDLVGVAVDPLGTLASSLAGFLLDRFVWFQEALDVLVGDPAIVTAVGLTWANVGAALASQSERLIAIRDRTVEYWQGPAAEAFRRRMTEMAQRASVEAFACRCLNTGFAIGSGIVTIVRQIVSAICAELVGKLIVWVGEAIASLGFGTPVIVAQATSAIARWVDDAAKWTDELLQSSGRFCDLLQKLYRGFDDVGLYNLGIGPDTVIGAGAEGIDQGAQTAGA</sequence>
<proteinExistence type="predicted"/>
<comment type="caution">
    <text evidence="1">The sequence shown here is derived from an EMBL/GenBank/DDBJ whole genome shotgun (WGS) entry which is preliminary data.</text>
</comment>